<feature type="transmembrane region" description="Helical" evidence="10">
    <location>
        <begin position="141"/>
        <end position="164"/>
    </location>
</feature>
<reference evidence="12" key="2">
    <citation type="submission" date="2025-08" db="UniProtKB">
        <authorList>
            <consortium name="RefSeq"/>
        </authorList>
    </citation>
    <scope>IDENTIFICATION</scope>
    <source>
        <tissue evidence="12">Leaf</tissue>
    </source>
</reference>
<accession>A0A6P5FKV4</accession>
<proteinExistence type="inferred from homology"/>
<keyword evidence="8 10" id="KW-0443">Lipid metabolism</keyword>
<organism evidence="11 12">
    <name type="scientific">Ananas comosus</name>
    <name type="common">Pineapple</name>
    <name type="synonym">Ananas ananas</name>
    <dbReference type="NCBI Taxonomy" id="4615"/>
    <lineage>
        <taxon>Eukaryota</taxon>
        <taxon>Viridiplantae</taxon>
        <taxon>Streptophyta</taxon>
        <taxon>Embryophyta</taxon>
        <taxon>Tracheophyta</taxon>
        <taxon>Spermatophyta</taxon>
        <taxon>Magnoliopsida</taxon>
        <taxon>Liliopsida</taxon>
        <taxon>Poales</taxon>
        <taxon>Bromeliaceae</taxon>
        <taxon>Bromelioideae</taxon>
        <taxon>Ananas</taxon>
    </lineage>
</organism>
<comment type="subcellular location">
    <subcellularLocation>
        <location evidence="1 10">Endoplasmic reticulum membrane</location>
        <topology evidence="1 10">Multi-pass membrane protein</topology>
    </subcellularLocation>
</comment>
<dbReference type="GO" id="GO:0005794">
    <property type="term" value="C:Golgi apparatus"/>
    <property type="evidence" value="ECO:0007669"/>
    <property type="project" value="TreeGrafter"/>
</dbReference>
<evidence type="ECO:0000256" key="7">
    <source>
        <dbReference type="ARBA" id="ARBA00023055"/>
    </source>
</evidence>
<keyword evidence="9 10" id="KW-0472">Membrane</keyword>
<dbReference type="GO" id="GO:0032366">
    <property type="term" value="P:intracellular sterol transport"/>
    <property type="evidence" value="ECO:0007669"/>
    <property type="project" value="UniProtKB-UniRule"/>
</dbReference>
<gene>
    <name evidence="12" type="primary">LOC109715808</name>
</gene>
<dbReference type="GO" id="GO:0005789">
    <property type="term" value="C:endoplasmic reticulum membrane"/>
    <property type="evidence" value="ECO:0007669"/>
    <property type="project" value="UniProtKB-SubCell"/>
</dbReference>
<sequence length="255" mass="28870">MPTPATDRGDAAAAEEAAAGGARRRCVSCGARVGALFVQYSPGNIRLMKCDECKAVADPYIECEFMIILIDLILHKEKAYRHLLFNMLNLESGDIMGILQKSCLIYILLDAFRISFLKSSKDDWDFSTSLPFAIWTCGKQVLMNVLLGSFVFMFIIFLTTRFFLNLSLDMARYKEVLLAILISSYFKLFPILMMIWEFPSSVLFIVEIFVLSSNTVALRVATQSPIARCFGVCFVAHAMKFCTEYCLLHRLYGLY</sequence>
<evidence type="ECO:0000256" key="10">
    <source>
        <dbReference type="RuleBase" id="RU368065"/>
    </source>
</evidence>
<comment type="function">
    <text evidence="10">Regulates also the sphingolipid metabolism.</text>
</comment>
<dbReference type="GO" id="GO:0097036">
    <property type="term" value="P:regulation of plasma membrane sterol distribution"/>
    <property type="evidence" value="ECO:0007669"/>
    <property type="project" value="UniProtKB-UniRule"/>
</dbReference>
<feature type="transmembrane region" description="Helical" evidence="10">
    <location>
        <begin position="176"/>
        <end position="196"/>
    </location>
</feature>
<feature type="transmembrane region" description="Helical" evidence="10">
    <location>
        <begin position="202"/>
        <end position="221"/>
    </location>
</feature>
<evidence type="ECO:0000313" key="11">
    <source>
        <dbReference type="Proteomes" id="UP000515123"/>
    </source>
</evidence>
<keyword evidence="5 10" id="KW-0256">Endoplasmic reticulum</keyword>
<keyword evidence="7 10" id="KW-0445">Lipid transport</keyword>
<keyword evidence="11" id="KW-1185">Reference proteome</keyword>
<evidence type="ECO:0000256" key="1">
    <source>
        <dbReference type="ARBA" id="ARBA00004477"/>
    </source>
</evidence>
<dbReference type="PANTHER" id="PTHR14467">
    <property type="entry name" value="ARV1"/>
    <property type="match status" value="1"/>
</dbReference>
<dbReference type="InterPro" id="IPR007290">
    <property type="entry name" value="Arv1"/>
</dbReference>
<evidence type="ECO:0000256" key="3">
    <source>
        <dbReference type="ARBA" id="ARBA00022448"/>
    </source>
</evidence>
<dbReference type="AlphaFoldDB" id="A0A6P5FKV4"/>
<evidence type="ECO:0000256" key="2">
    <source>
        <dbReference type="ARBA" id="ARBA00009187"/>
    </source>
</evidence>
<evidence type="ECO:0000256" key="9">
    <source>
        <dbReference type="ARBA" id="ARBA00023136"/>
    </source>
</evidence>
<evidence type="ECO:0000256" key="6">
    <source>
        <dbReference type="ARBA" id="ARBA00022989"/>
    </source>
</evidence>
<protein>
    <recommendedName>
        <fullName evidence="10">Protein ARV</fullName>
    </recommendedName>
</protein>
<evidence type="ECO:0000256" key="8">
    <source>
        <dbReference type="ARBA" id="ARBA00023098"/>
    </source>
</evidence>
<reference evidence="11" key="1">
    <citation type="journal article" date="2015" name="Nat. Genet.">
        <title>The pineapple genome and the evolution of CAM photosynthesis.</title>
        <authorList>
            <person name="Ming R."/>
            <person name="VanBuren R."/>
            <person name="Wai C.M."/>
            <person name="Tang H."/>
            <person name="Schatz M.C."/>
            <person name="Bowers J.E."/>
            <person name="Lyons E."/>
            <person name="Wang M.L."/>
            <person name="Chen J."/>
            <person name="Biggers E."/>
            <person name="Zhang J."/>
            <person name="Huang L."/>
            <person name="Zhang L."/>
            <person name="Miao W."/>
            <person name="Zhang J."/>
            <person name="Ye Z."/>
            <person name="Miao C."/>
            <person name="Lin Z."/>
            <person name="Wang H."/>
            <person name="Zhou H."/>
            <person name="Yim W.C."/>
            <person name="Priest H.D."/>
            <person name="Zheng C."/>
            <person name="Woodhouse M."/>
            <person name="Edger P.P."/>
            <person name="Guyot R."/>
            <person name="Guo H.B."/>
            <person name="Guo H."/>
            <person name="Zheng G."/>
            <person name="Singh R."/>
            <person name="Sharma A."/>
            <person name="Min X."/>
            <person name="Zheng Y."/>
            <person name="Lee H."/>
            <person name="Gurtowski J."/>
            <person name="Sedlazeck F.J."/>
            <person name="Harkess A."/>
            <person name="McKain M.R."/>
            <person name="Liao Z."/>
            <person name="Fang J."/>
            <person name="Liu J."/>
            <person name="Zhang X."/>
            <person name="Zhang Q."/>
            <person name="Hu W."/>
            <person name="Qin Y."/>
            <person name="Wang K."/>
            <person name="Chen L.Y."/>
            <person name="Shirley N."/>
            <person name="Lin Y.R."/>
            <person name="Liu L.Y."/>
            <person name="Hernandez A.G."/>
            <person name="Wright C.L."/>
            <person name="Bulone V."/>
            <person name="Tuskan G.A."/>
            <person name="Heath K."/>
            <person name="Zee F."/>
            <person name="Moore P.H."/>
            <person name="Sunkar R."/>
            <person name="Leebens-Mack J.H."/>
            <person name="Mockler T."/>
            <person name="Bennetzen J.L."/>
            <person name="Freeling M."/>
            <person name="Sankoff D."/>
            <person name="Paterson A.H."/>
            <person name="Zhu X."/>
            <person name="Yang X."/>
            <person name="Smith J.A."/>
            <person name="Cushman J.C."/>
            <person name="Paull R.E."/>
            <person name="Yu Q."/>
        </authorList>
    </citation>
    <scope>NUCLEOTIDE SEQUENCE [LARGE SCALE GENOMIC DNA]</scope>
    <source>
        <strain evidence="11">cv. F153</strain>
    </source>
</reference>
<comment type="function">
    <text evidence="10">Mediator of sterol homeostasis involved in sterol uptake, trafficking and distribution into membranes.</text>
</comment>
<dbReference type="GeneID" id="109715808"/>
<keyword evidence="10" id="KW-0746">Sphingolipid metabolism</keyword>
<dbReference type="GO" id="GO:0016125">
    <property type="term" value="P:sterol metabolic process"/>
    <property type="evidence" value="ECO:0007669"/>
    <property type="project" value="UniProtKB-UniRule"/>
</dbReference>
<keyword evidence="3 10" id="KW-0813">Transport</keyword>
<evidence type="ECO:0000256" key="4">
    <source>
        <dbReference type="ARBA" id="ARBA00022692"/>
    </source>
</evidence>
<keyword evidence="6 10" id="KW-1133">Transmembrane helix</keyword>
<dbReference type="Proteomes" id="UP000515123">
    <property type="component" value="Linkage group 9"/>
</dbReference>
<dbReference type="PANTHER" id="PTHR14467:SF0">
    <property type="entry name" value="PROTEIN ARV1"/>
    <property type="match status" value="1"/>
</dbReference>
<keyword evidence="4 10" id="KW-0812">Transmembrane</keyword>
<dbReference type="RefSeq" id="XP_020096584.1">
    <property type="nucleotide sequence ID" value="XM_020240995.1"/>
</dbReference>
<dbReference type="Pfam" id="PF04161">
    <property type="entry name" value="Arv1"/>
    <property type="match status" value="1"/>
</dbReference>
<evidence type="ECO:0000313" key="12">
    <source>
        <dbReference type="RefSeq" id="XP_020096584.1"/>
    </source>
</evidence>
<dbReference type="GO" id="GO:0006665">
    <property type="term" value="P:sphingolipid metabolic process"/>
    <property type="evidence" value="ECO:0007669"/>
    <property type="project" value="UniProtKB-UniRule"/>
</dbReference>
<dbReference type="OrthoDB" id="2192830at2759"/>
<comment type="similarity">
    <text evidence="2 10">Belongs to the ARV1 family.</text>
</comment>
<name>A0A6P5FKV4_ANACO</name>
<evidence type="ECO:0000256" key="5">
    <source>
        <dbReference type="ARBA" id="ARBA00022824"/>
    </source>
</evidence>
<dbReference type="GO" id="GO:0032541">
    <property type="term" value="C:cortical endoplasmic reticulum"/>
    <property type="evidence" value="ECO:0007669"/>
    <property type="project" value="TreeGrafter"/>
</dbReference>